<dbReference type="GO" id="GO:0010945">
    <property type="term" value="F:coenzyme A diphosphatase activity"/>
    <property type="evidence" value="ECO:0007669"/>
    <property type="project" value="InterPro"/>
</dbReference>
<dbReference type="InterPro" id="IPR045121">
    <property type="entry name" value="CoAse"/>
</dbReference>
<name>A0A367JUB0_RHIST</name>
<dbReference type="AlphaFoldDB" id="A0A367JUB0"/>
<dbReference type="SUPFAM" id="SSF55811">
    <property type="entry name" value="Nudix"/>
    <property type="match status" value="1"/>
</dbReference>
<organism evidence="2 3">
    <name type="scientific">Rhizopus stolonifer</name>
    <name type="common">Rhizopus nigricans</name>
    <dbReference type="NCBI Taxonomy" id="4846"/>
    <lineage>
        <taxon>Eukaryota</taxon>
        <taxon>Fungi</taxon>
        <taxon>Fungi incertae sedis</taxon>
        <taxon>Mucoromycota</taxon>
        <taxon>Mucoromycotina</taxon>
        <taxon>Mucoromycetes</taxon>
        <taxon>Mucorales</taxon>
        <taxon>Mucorineae</taxon>
        <taxon>Rhizopodaceae</taxon>
        <taxon>Rhizopus</taxon>
    </lineage>
</organism>
<evidence type="ECO:0000313" key="2">
    <source>
        <dbReference type="EMBL" id="RCH93523.1"/>
    </source>
</evidence>
<dbReference type="Proteomes" id="UP000253551">
    <property type="component" value="Unassembled WGS sequence"/>
</dbReference>
<dbReference type="EMBL" id="PJQM01002680">
    <property type="protein sequence ID" value="RCH93523.1"/>
    <property type="molecule type" value="Genomic_DNA"/>
</dbReference>
<dbReference type="InterPro" id="IPR015797">
    <property type="entry name" value="NUDIX_hydrolase-like_dom_sf"/>
</dbReference>
<dbReference type="OrthoDB" id="77989at2759"/>
<reference evidence="2 3" key="1">
    <citation type="journal article" date="2018" name="G3 (Bethesda)">
        <title>Phylogenetic and Phylogenomic Definition of Rhizopus Species.</title>
        <authorList>
            <person name="Gryganskyi A.P."/>
            <person name="Golan J."/>
            <person name="Dolatabadi S."/>
            <person name="Mondo S."/>
            <person name="Robb S."/>
            <person name="Idnurm A."/>
            <person name="Muszewska A."/>
            <person name="Steczkiewicz K."/>
            <person name="Masonjones S."/>
            <person name="Liao H.L."/>
            <person name="Gajdeczka M.T."/>
            <person name="Anike F."/>
            <person name="Vuek A."/>
            <person name="Anishchenko I.M."/>
            <person name="Voigt K."/>
            <person name="de Hoog G.S."/>
            <person name="Smith M.E."/>
            <person name="Heitman J."/>
            <person name="Vilgalys R."/>
            <person name="Stajich J.E."/>
        </authorList>
    </citation>
    <scope>NUCLEOTIDE SEQUENCE [LARGE SCALE GENOMIC DNA]</scope>
    <source>
        <strain evidence="2 3">LSU 92-RS-03</strain>
    </source>
</reference>
<dbReference type="PANTHER" id="PTHR12992:SF44">
    <property type="entry name" value="NUDIX HYDROLASE DOMAIN-CONTAINING PROTEIN"/>
    <property type="match status" value="1"/>
</dbReference>
<dbReference type="PANTHER" id="PTHR12992">
    <property type="entry name" value="NUDIX HYDROLASE"/>
    <property type="match status" value="1"/>
</dbReference>
<dbReference type="STRING" id="4846.A0A367JUB0"/>
<evidence type="ECO:0000259" key="1">
    <source>
        <dbReference type="PROSITE" id="PS51462"/>
    </source>
</evidence>
<dbReference type="CDD" id="cd03426">
    <property type="entry name" value="NUDIX_CoAse_Nudt7"/>
    <property type="match status" value="1"/>
</dbReference>
<comment type="caution">
    <text evidence="2">The sequence shown here is derived from an EMBL/GenBank/DDBJ whole genome shotgun (WGS) entry which is preliminary data.</text>
</comment>
<dbReference type="PROSITE" id="PS51462">
    <property type="entry name" value="NUDIX"/>
    <property type="match status" value="1"/>
</dbReference>
<feature type="domain" description="Nudix hydrolase" evidence="1">
    <location>
        <begin position="29"/>
        <end position="199"/>
    </location>
</feature>
<dbReference type="InterPro" id="IPR000086">
    <property type="entry name" value="NUDIX_hydrolase_dom"/>
</dbReference>
<dbReference type="Pfam" id="PF00293">
    <property type="entry name" value="NUDIX"/>
    <property type="match status" value="1"/>
</dbReference>
<dbReference type="Gene3D" id="3.90.79.10">
    <property type="entry name" value="Nucleoside Triphosphate Pyrophosphohydrolase"/>
    <property type="match status" value="1"/>
</dbReference>
<evidence type="ECO:0000313" key="3">
    <source>
        <dbReference type="Proteomes" id="UP000253551"/>
    </source>
</evidence>
<protein>
    <recommendedName>
        <fullName evidence="1">Nudix hydrolase domain-containing protein</fullName>
    </recommendedName>
</protein>
<sequence length="264" mass="29822">MSKQDLKTIIQKVQHIEKNRLPIKPMANVRHASVAAIIRWKPSSNTTNNTPLSLSDFLNASWMNDSHGEAQMLFIQRASRPKDPFSGQIGFPGGKNEPEDKNPMHTVVRECKEELGLDLDSDDFVYLGSLDSRIVTRLDDDSKIMAVLYPYVYLQVTPQNLVFNLSINEVASTMWISLHYLLSNPIISFDAITAITDYAKQFWGSSVLVPAIHLKQSQEGPYLWGMTLRMTQEILGLPLSKNAIVTTIKEEDMIEHHAKQASRL</sequence>
<accession>A0A367JUB0</accession>
<keyword evidence="3" id="KW-1185">Reference proteome</keyword>
<gene>
    <name evidence="2" type="ORF">CU098_009668</name>
</gene>
<proteinExistence type="predicted"/>